<dbReference type="InterPro" id="IPR014718">
    <property type="entry name" value="GH-type_carb-bd"/>
</dbReference>
<organism evidence="1 2">
    <name type="scientific">Coraliomargarita algicola</name>
    <dbReference type="NCBI Taxonomy" id="3092156"/>
    <lineage>
        <taxon>Bacteria</taxon>
        <taxon>Pseudomonadati</taxon>
        <taxon>Verrucomicrobiota</taxon>
        <taxon>Opitutia</taxon>
        <taxon>Puniceicoccales</taxon>
        <taxon>Coraliomargaritaceae</taxon>
        <taxon>Coraliomargarita</taxon>
    </lineage>
</organism>
<dbReference type="EMBL" id="CP138858">
    <property type="protein sequence ID" value="WPJ96749.1"/>
    <property type="molecule type" value="Genomic_DNA"/>
</dbReference>
<reference evidence="1 2" key="1">
    <citation type="submission" date="2023-11" db="EMBL/GenBank/DDBJ databases">
        <title>Coraliomargarita sp. nov., isolated from marine algae.</title>
        <authorList>
            <person name="Lee J.K."/>
            <person name="Baek J.H."/>
            <person name="Kim J.M."/>
            <person name="Choi D.G."/>
            <person name="Jeon C.O."/>
        </authorList>
    </citation>
    <scope>NUCLEOTIDE SEQUENCE [LARGE SCALE GENOMIC DNA]</scope>
    <source>
        <strain evidence="1 2">J2-16</strain>
    </source>
</reference>
<evidence type="ECO:0000313" key="1">
    <source>
        <dbReference type="EMBL" id="WPJ96749.1"/>
    </source>
</evidence>
<sequence length="291" mass="32392">MTVEVMDPNAVDPYYQGLRFSPIANVLRVVMDGHDYLYSPVEHNPIKHNGGLAMEFDLAYRQGEFGPPGYDDAKVGDAFMKVGVGTLRRGREDPYRFFDNYEVIELAQTSVEWQSTSAVFRQVLPVVNGYGYSLESSVELEGHRVIITHQLTNTGTHSFSTRNYAHNFIHFDDVTTAVGYQLKLPFDVPADIPKPAIEQEGGLLSVVSEITPKMKAADAFIDELPESYSGALQLVHSASSLSVGIETTPQASKIIMHVNPLYICPEQFINLELASGETVQWSRAYSFYSNL</sequence>
<accession>A0ABZ0RKL2</accession>
<dbReference type="Proteomes" id="UP001324993">
    <property type="component" value="Chromosome"/>
</dbReference>
<evidence type="ECO:0008006" key="3">
    <source>
        <dbReference type="Google" id="ProtNLM"/>
    </source>
</evidence>
<proteinExistence type="predicted"/>
<protein>
    <recommendedName>
        <fullName evidence="3">Aldose 1-epimerase</fullName>
    </recommendedName>
</protein>
<keyword evidence="2" id="KW-1185">Reference proteome</keyword>
<name>A0ABZ0RKL2_9BACT</name>
<dbReference type="Gene3D" id="2.70.98.10">
    <property type="match status" value="1"/>
</dbReference>
<gene>
    <name evidence="1" type="ORF">SH580_03395</name>
</gene>
<evidence type="ECO:0000313" key="2">
    <source>
        <dbReference type="Proteomes" id="UP001324993"/>
    </source>
</evidence>
<dbReference type="RefSeq" id="WP_319833606.1">
    <property type="nucleotide sequence ID" value="NZ_CP138858.1"/>
</dbReference>